<proteinExistence type="predicted"/>
<organism evidence="2 3">
    <name type="scientific">Pseudopithomyces chartarum</name>
    <dbReference type="NCBI Taxonomy" id="1892770"/>
    <lineage>
        <taxon>Eukaryota</taxon>
        <taxon>Fungi</taxon>
        <taxon>Dikarya</taxon>
        <taxon>Ascomycota</taxon>
        <taxon>Pezizomycotina</taxon>
        <taxon>Dothideomycetes</taxon>
        <taxon>Pleosporomycetidae</taxon>
        <taxon>Pleosporales</taxon>
        <taxon>Massarineae</taxon>
        <taxon>Didymosphaeriaceae</taxon>
        <taxon>Pseudopithomyces</taxon>
    </lineage>
</organism>
<sequence>MTANNLPTPSPNPNPPTDSTKSSLDHLVSSLQALDTSGPATPSLHTAPDPAATNNNNEDSSATAPRLEQPPSPIPQETSPDPPPTMGKSVSSPPRADSTRPQTPRAQTDPSPAFDIFPTHTPRARNRSPYSRSHLRSLSGSSSVAAPPMTRAHSLPTVINPAGHLALTPSPVPGRPSSPLRSPNRTRSPRGQSALHEDSYAHSGAPSVCDISEDAELELTPKVATVQSSPISSLYSSTGSLSRRRRPASPLHQVAFGGAPVPPPIRTPTSGSPSPLLSAAKFNEPFPGVSSHYPSSLASSSVPSTPTSMRSRSPSISSLETIPDTPDAEEEAIEADRIAKLKAAAEREEESEGGRRSSLDVPGGSGRVFGFGKRDSRKRWSVCGAERRQDLDLETIWED</sequence>
<protein>
    <recommendedName>
        <fullName evidence="4">Basic proline-rich protein</fullName>
    </recommendedName>
</protein>
<evidence type="ECO:0000313" key="2">
    <source>
        <dbReference type="EMBL" id="KAK3209736.1"/>
    </source>
</evidence>
<dbReference type="AlphaFoldDB" id="A0AAN6RHP7"/>
<feature type="region of interest" description="Disordered" evidence="1">
    <location>
        <begin position="224"/>
        <end position="370"/>
    </location>
</feature>
<feature type="compositionally biased region" description="Low complexity" evidence="1">
    <location>
        <begin position="290"/>
        <end position="318"/>
    </location>
</feature>
<evidence type="ECO:0000256" key="1">
    <source>
        <dbReference type="SAM" id="MobiDB-lite"/>
    </source>
</evidence>
<feature type="compositionally biased region" description="Basic and acidic residues" evidence="1">
    <location>
        <begin position="334"/>
        <end position="358"/>
    </location>
</feature>
<evidence type="ECO:0008006" key="4">
    <source>
        <dbReference type="Google" id="ProtNLM"/>
    </source>
</evidence>
<dbReference type="EMBL" id="WVTA01000005">
    <property type="protein sequence ID" value="KAK3209736.1"/>
    <property type="molecule type" value="Genomic_DNA"/>
</dbReference>
<feature type="compositionally biased region" description="Low complexity" evidence="1">
    <location>
        <begin position="228"/>
        <end position="241"/>
    </location>
</feature>
<comment type="caution">
    <text evidence="2">The sequence shown here is derived from an EMBL/GenBank/DDBJ whole genome shotgun (WGS) entry which is preliminary data.</text>
</comment>
<keyword evidence="3" id="KW-1185">Reference proteome</keyword>
<evidence type="ECO:0000313" key="3">
    <source>
        <dbReference type="Proteomes" id="UP001280581"/>
    </source>
</evidence>
<feature type="compositionally biased region" description="Low complexity" evidence="1">
    <location>
        <begin position="267"/>
        <end position="278"/>
    </location>
</feature>
<gene>
    <name evidence="2" type="ORF">GRF29_44g492464</name>
</gene>
<dbReference type="Proteomes" id="UP001280581">
    <property type="component" value="Unassembled WGS sequence"/>
</dbReference>
<feature type="compositionally biased region" description="Polar residues" evidence="1">
    <location>
        <begin position="179"/>
        <end position="191"/>
    </location>
</feature>
<name>A0AAN6RHP7_9PLEO</name>
<feature type="region of interest" description="Disordered" evidence="1">
    <location>
        <begin position="1"/>
        <end position="209"/>
    </location>
</feature>
<reference evidence="2 3" key="1">
    <citation type="submission" date="2021-02" db="EMBL/GenBank/DDBJ databases">
        <title>Genome assembly of Pseudopithomyces chartarum.</title>
        <authorList>
            <person name="Jauregui R."/>
            <person name="Singh J."/>
            <person name="Voisey C."/>
        </authorList>
    </citation>
    <scope>NUCLEOTIDE SEQUENCE [LARGE SCALE GENOMIC DNA]</scope>
    <source>
        <strain evidence="2 3">AGR01</strain>
    </source>
</reference>
<feature type="compositionally biased region" description="Pro residues" evidence="1">
    <location>
        <begin position="68"/>
        <end position="85"/>
    </location>
</feature>
<feature type="compositionally biased region" description="Polar residues" evidence="1">
    <location>
        <begin position="99"/>
        <end position="110"/>
    </location>
</feature>
<feature type="compositionally biased region" description="Polar residues" evidence="1">
    <location>
        <begin position="29"/>
        <end position="44"/>
    </location>
</feature>
<accession>A0AAN6RHP7</accession>